<dbReference type="GO" id="GO:0005524">
    <property type="term" value="F:ATP binding"/>
    <property type="evidence" value="ECO:0007669"/>
    <property type="project" value="UniProtKB-UniRule"/>
</dbReference>
<dbReference type="PROSITE" id="PS50011">
    <property type="entry name" value="PROTEIN_KINASE_DOM"/>
    <property type="match status" value="1"/>
</dbReference>
<feature type="region of interest" description="Disordered" evidence="3">
    <location>
        <begin position="1"/>
        <end position="119"/>
    </location>
</feature>
<reference evidence="6 7" key="1">
    <citation type="journal article" date="2021" name="Sci. Rep.">
        <title>Genome sequencing of the multicellular alga Astrephomene provides insights into convergent evolution of germ-soma differentiation.</title>
        <authorList>
            <person name="Yamashita S."/>
            <person name="Yamamoto K."/>
            <person name="Matsuzaki R."/>
            <person name="Suzuki S."/>
            <person name="Yamaguchi H."/>
            <person name="Hirooka S."/>
            <person name="Minakuchi Y."/>
            <person name="Miyagishima S."/>
            <person name="Kawachi M."/>
            <person name="Toyoda A."/>
            <person name="Nozaki H."/>
        </authorList>
    </citation>
    <scope>NUCLEOTIDE SEQUENCE [LARGE SCALE GENOMIC DNA]</scope>
    <source>
        <strain evidence="6 7">NIES-4017</strain>
    </source>
</reference>
<feature type="compositionally biased region" description="Polar residues" evidence="3">
    <location>
        <begin position="413"/>
        <end position="430"/>
    </location>
</feature>
<dbReference type="InterPro" id="IPR000014">
    <property type="entry name" value="PAS"/>
</dbReference>
<feature type="region of interest" description="Disordered" evidence="3">
    <location>
        <begin position="1153"/>
        <end position="1217"/>
    </location>
</feature>
<feature type="compositionally biased region" description="Low complexity" evidence="3">
    <location>
        <begin position="472"/>
        <end position="499"/>
    </location>
</feature>
<sequence>MGAVCCKDGAKEDNQGGAGRQAPAPFPGPTPSGKALANNSAEEPTLVTQIAQQPKDAGLAAPDQANPQAATSPAATPAAAEEVADPAQVQLNEFSGNERTGIPAKNVPTEAEPQGQEAAIVSPRVAVPTLTAEAEAAFQPVVAPAEAQPTDSAPPPVLVEQQAPALAAEQPVQAAAAPAAPAAGSTEQFNEGAPTPDVPSRPTATGNEKLLQYVSPSLAGSHGDGEKDQRVRVETTRRPGQGSTAPAEGSSTASYSQSAASSQHPGSSQQHGLGGSTVGAGSAMSPMGSSAAQQGNFTAGEAPMPTAPSAAGTTTGGVESIAGSAQDSTQSSATPASKNSSAGFMFGAPRMKEHRKDRRKGPKRGAKSHSSNSDVSGGAGQQPGSDVTGSKASSAGPPGAGSSAAVPATGSSNRDASLASSDNPTASTNVRFGGAPGSSFAPSTGGPNVDASIGSTGGADGFRSVGRRIKASLKGGPSGGSSSESNPARSASTAGRATSQTIGGGSGLLEEAVPEEEEEEEDEGEATDRSGSPRSSSEHLSIMSPPEGSDVENVLQLICNIFQLPVALVAAYRSSNIFIRSTAMKLTDDDQWRYSLAQWSMLNASDLRDVLLVPDATKDERFCKYYCVTKEPRVRFFMASPLRSSTGELLGTLCMADFNVRLLEPANLLVVNNLQTLVIRQLERDMSLAAERLENEAATEKLQQEMMRALDHFDKCIMFVDTSKPGWEVLYTNMAWEHVTGIPREHVMGRVAAADPSVPRVHVMGRPLQDFFMSLGGAALDWSSTAADVASRAEFTVHRVAVRQKPDKLVSLHLRLATDESTGDLEGLLPKGLPAWVKSRGNEAHNYFVFVEEATQTTGGSTVYEALAKHVEKVPGLELSHLLGKGGFGSVYYGTWNGMPVAVKMIDNKLTKTNTEGISLEALMGQELSHPNIVKTIKYVMRSALNASSMSGSNSRTGIGSNTRAGMSGGHLMMSTIVSSRNGSRNIAVLPTSHEAGAGAANNAGHGSAGNVGIAGGHVPGGRVSASGAQGAASPYYMTSAQPGLSAMTSAQMAAAADLTSASAMQHHYHPTIVTTMNSDATTAAGGGSQSSLPHAYGNMADQYGSGGMPPRVGNLIGSTPPTPGHGGGEDGGGTSAATSGLTAVGPASIQASSVSTAAGPPSIASGSHTPANANAMLSRESSGAKLQNPLRVKSSERPRSSGILPAPSPAGAGAAVPASQPYGVRFPASGMGPASPSARAPAAAPAGAAGYPPSTAVVPYPPPGTAAAAGVAGLTPEQQTAAMTSRYSLAFSTITSNGQMLAPGKGSPSSSSGPTTHMPQASVTSGEDMGEVWIIMEFCDRGSLQDALDRGALKLRKPSGEPGETHLPMMVATACEVASALHYLHDKGIVHGDLTAWNVMLCTASNPQNDRSGRNFTAKVADFGLSRTLDLRSKIKTRTYGTISHMPPECLISGIISKATDVFAFGVLLWQMYTGLRPWAGMNHGQIIYNVGMKNVQLIFPPGTPPAIADLSSSCTRTEPTKRPSFSEILSKLDGIRASLGL</sequence>
<dbReference type="InterPro" id="IPR051681">
    <property type="entry name" value="Ser/Thr_Kinases-Pseudokinases"/>
</dbReference>
<feature type="compositionally biased region" description="Low complexity" evidence="3">
    <location>
        <begin position="1304"/>
        <end position="1315"/>
    </location>
</feature>
<dbReference type="PROSITE" id="PS50112">
    <property type="entry name" value="PAS"/>
    <property type="match status" value="1"/>
</dbReference>
<dbReference type="PANTHER" id="PTHR44329:SF214">
    <property type="entry name" value="PROTEIN KINASE DOMAIN-CONTAINING PROTEIN"/>
    <property type="match status" value="1"/>
</dbReference>
<feature type="region of interest" description="Disordered" evidence="3">
    <location>
        <begin position="141"/>
        <end position="546"/>
    </location>
</feature>
<feature type="compositionally biased region" description="Low complexity" evidence="3">
    <location>
        <begin position="250"/>
        <end position="271"/>
    </location>
</feature>
<keyword evidence="2" id="KW-0175">Coiled coil</keyword>
<feature type="region of interest" description="Disordered" evidence="3">
    <location>
        <begin position="1080"/>
        <end position="1141"/>
    </location>
</feature>
<evidence type="ECO:0000256" key="1">
    <source>
        <dbReference type="PROSITE-ProRule" id="PRU10141"/>
    </source>
</evidence>
<keyword evidence="1" id="KW-0547">Nucleotide-binding</keyword>
<evidence type="ECO:0000256" key="2">
    <source>
        <dbReference type="SAM" id="Coils"/>
    </source>
</evidence>
<dbReference type="InterPro" id="IPR000719">
    <property type="entry name" value="Prot_kinase_dom"/>
</dbReference>
<evidence type="ECO:0000259" key="5">
    <source>
        <dbReference type="PROSITE" id="PS50112"/>
    </source>
</evidence>
<feature type="compositionally biased region" description="Polar residues" evidence="3">
    <location>
        <begin position="323"/>
        <end position="342"/>
    </location>
</feature>
<feature type="compositionally biased region" description="Low complexity" evidence="3">
    <location>
        <begin position="279"/>
        <end position="292"/>
    </location>
</feature>
<feature type="compositionally biased region" description="Acidic residues" evidence="3">
    <location>
        <begin position="512"/>
        <end position="525"/>
    </location>
</feature>
<feature type="compositionally biased region" description="Polar residues" evidence="3">
    <location>
        <begin position="529"/>
        <end position="539"/>
    </location>
</feature>
<dbReference type="PROSITE" id="PS00107">
    <property type="entry name" value="PROTEIN_KINASE_ATP"/>
    <property type="match status" value="1"/>
</dbReference>
<feature type="compositionally biased region" description="Basic and acidic residues" evidence="3">
    <location>
        <begin position="223"/>
        <end position="237"/>
    </location>
</feature>
<feature type="compositionally biased region" description="Low complexity" evidence="3">
    <location>
        <begin position="1201"/>
        <end position="1217"/>
    </location>
</feature>
<dbReference type="InterPro" id="IPR001245">
    <property type="entry name" value="Ser-Thr/Tyr_kinase_cat_dom"/>
</dbReference>
<dbReference type="Pfam" id="PF07714">
    <property type="entry name" value="PK_Tyr_Ser-Thr"/>
    <property type="match status" value="2"/>
</dbReference>
<comment type="caution">
    <text evidence="6">The sequence shown here is derived from an EMBL/GenBank/DDBJ whole genome shotgun (WGS) entry which is preliminary data.</text>
</comment>
<dbReference type="InterPro" id="IPR011009">
    <property type="entry name" value="Kinase-like_dom_sf"/>
</dbReference>
<evidence type="ECO:0000259" key="4">
    <source>
        <dbReference type="PROSITE" id="PS50011"/>
    </source>
</evidence>
<feature type="compositionally biased region" description="Low complexity" evidence="3">
    <location>
        <begin position="64"/>
        <end position="90"/>
    </location>
</feature>
<evidence type="ECO:0008006" key="8">
    <source>
        <dbReference type="Google" id="ProtNLM"/>
    </source>
</evidence>
<feature type="domain" description="Protein kinase" evidence="4">
    <location>
        <begin position="1258"/>
        <end position="1541"/>
    </location>
</feature>
<dbReference type="PANTHER" id="PTHR44329">
    <property type="entry name" value="SERINE/THREONINE-PROTEIN KINASE TNNI3K-RELATED"/>
    <property type="match status" value="1"/>
</dbReference>
<feature type="region of interest" description="Disordered" evidence="3">
    <location>
        <begin position="1300"/>
        <end position="1324"/>
    </location>
</feature>
<organism evidence="6 7">
    <name type="scientific">Astrephomene gubernaculifera</name>
    <dbReference type="NCBI Taxonomy" id="47775"/>
    <lineage>
        <taxon>Eukaryota</taxon>
        <taxon>Viridiplantae</taxon>
        <taxon>Chlorophyta</taxon>
        <taxon>core chlorophytes</taxon>
        <taxon>Chlorophyceae</taxon>
        <taxon>CS clade</taxon>
        <taxon>Chlamydomonadales</taxon>
        <taxon>Astrephomenaceae</taxon>
        <taxon>Astrephomene</taxon>
    </lineage>
</organism>
<feature type="coiled-coil region" evidence="2">
    <location>
        <begin position="679"/>
        <end position="708"/>
    </location>
</feature>
<feature type="binding site" evidence="1">
    <location>
        <position position="904"/>
    </location>
    <ligand>
        <name>ATP</name>
        <dbReference type="ChEBI" id="CHEBI:30616"/>
    </ligand>
</feature>
<keyword evidence="1" id="KW-0067">ATP-binding</keyword>
<dbReference type="InterPro" id="IPR008266">
    <property type="entry name" value="Tyr_kinase_AS"/>
</dbReference>
<dbReference type="SUPFAM" id="SSF56112">
    <property type="entry name" value="Protein kinase-like (PK-like)"/>
    <property type="match status" value="1"/>
</dbReference>
<evidence type="ECO:0000256" key="3">
    <source>
        <dbReference type="SAM" id="MobiDB-lite"/>
    </source>
</evidence>
<dbReference type="Gene3D" id="1.10.510.10">
    <property type="entry name" value="Transferase(Phosphotransferase) domain 1"/>
    <property type="match status" value="1"/>
</dbReference>
<dbReference type="PROSITE" id="PS00109">
    <property type="entry name" value="PROTEIN_KINASE_TYR"/>
    <property type="match status" value="1"/>
</dbReference>
<feature type="compositionally biased region" description="Polar residues" evidence="3">
    <location>
        <begin position="37"/>
        <end position="52"/>
    </location>
</feature>
<dbReference type="Gene3D" id="3.30.200.20">
    <property type="entry name" value="Phosphorylase Kinase, domain 1"/>
    <property type="match status" value="1"/>
</dbReference>
<dbReference type="EMBL" id="BMAR01000015">
    <property type="protein sequence ID" value="GFR46705.1"/>
    <property type="molecule type" value="Genomic_DNA"/>
</dbReference>
<feature type="compositionally biased region" description="Low complexity" evidence="3">
    <location>
        <begin position="389"/>
        <end position="412"/>
    </location>
</feature>
<name>A0AAD3DRG9_9CHLO</name>
<evidence type="ECO:0000313" key="6">
    <source>
        <dbReference type="EMBL" id="GFR46705.1"/>
    </source>
</evidence>
<accession>A0AAD3DRG9</accession>
<feature type="compositionally biased region" description="Gly residues" evidence="3">
    <location>
        <begin position="1125"/>
        <end position="1135"/>
    </location>
</feature>
<dbReference type="GO" id="GO:0004674">
    <property type="term" value="F:protein serine/threonine kinase activity"/>
    <property type="evidence" value="ECO:0007669"/>
    <property type="project" value="TreeGrafter"/>
</dbReference>
<gene>
    <name evidence="6" type="ORF">Agub_g8325</name>
</gene>
<evidence type="ECO:0000313" key="7">
    <source>
        <dbReference type="Proteomes" id="UP001054857"/>
    </source>
</evidence>
<feature type="compositionally biased region" description="Low complexity" evidence="3">
    <location>
        <begin position="158"/>
        <end position="183"/>
    </location>
</feature>
<dbReference type="Proteomes" id="UP001054857">
    <property type="component" value="Unassembled WGS sequence"/>
</dbReference>
<feature type="compositionally biased region" description="Basic residues" evidence="3">
    <location>
        <begin position="352"/>
        <end position="367"/>
    </location>
</feature>
<dbReference type="SUPFAM" id="SSF55781">
    <property type="entry name" value="GAF domain-like"/>
    <property type="match status" value="1"/>
</dbReference>
<dbReference type="InterPro" id="IPR017441">
    <property type="entry name" value="Protein_kinase_ATP_BS"/>
</dbReference>
<feature type="region of interest" description="Disordered" evidence="3">
    <location>
        <begin position="1231"/>
        <end position="1252"/>
    </location>
</feature>
<protein>
    <recommendedName>
        <fullName evidence="8">Protein kinase domain-containing protein</fullName>
    </recommendedName>
</protein>
<feature type="domain" description="PAS" evidence="5">
    <location>
        <begin position="702"/>
        <end position="750"/>
    </location>
</feature>
<keyword evidence="7" id="KW-1185">Reference proteome</keyword>
<feature type="compositionally biased region" description="Low complexity" evidence="3">
    <location>
        <begin position="302"/>
        <end position="317"/>
    </location>
</feature>
<proteinExistence type="predicted"/>